<accession>A0AAD7R477</accession>
<feature type="compositionally biased region" description="Basic and acidic residues" evidence="2">
    <location>
        <begin position="165"/>
        <end position="180"/>
    </location>
</feature>
<dbReference type="Pfam" id="PF05760">
    <property type="entry name" value="IER"/>
    <property type="match status" value="1"/>
</dbReference>
<feature type="region of interest" description="Disordered" evidence="2">
    <location>
        <begin position="120"/>
        <end position="213"/>
    </location>
</feature>
<evidence type="ECO:0000313" key="3">
    <source>
        <dbReference type="EMBL" id="KAJ8362324.1"/>
    </source>
</evidence>
<gene>
    <name evidence="3" type="ORF">AAFF_G00379840</name>
</gene>
<keyword evidence="4" id="KW-1185">Reference proteome</keyword>
<evidence type="ECO:0000256" key="2">
    <source>
        <dbReference type="SAM" id="MobiDB-lite"/>
    </source>
</evidence>
<dbReference type="PANTHER" id="PTHR15895">
    <property type="entry name" value="IMMEDIATE EARLY RESPONSE GENE"/>
    <property type="match status" value="1"/>
</dbReference>
<organism evidence="3 4">
    <name type="scientific">Aldrovandia affinis</name>
    <dbReference type="NCBI Taxonomy" id="143900"/>
    <lineage>
        <taxon>Eukaryota</taxon>
        <taxon>Metazoa</taxon>
        <taxon>Chordata</taxon>
        <taxon>Craniata</taxon>
        <taxon>Vertebrata</taxon>
        <taxon>Euteleostomi</taxon>
        <taxon>Actinopterygii</taxon>
        <taxon>Neopterygii</taxon>
        <taxon>Teleostei</taxon>
        <taxon>Notacanthiformes</taxon>
        <taxon>Halosauridae</taxon>
        <taxon>Aldrovandia</taxon>
    </lineage>
</organism>
<reference evidence="3" key="1">
    <citation type="journal article" date="2023" name="Science">
        <title>Genome structures resolve the early diversification of teleost fishes.</title>
        <authorList>
            <person name="Parey E."/>
            <person name="Louis A."/>
            <person name="Montfort J."/>
            <person name="Bouchez O."/>
            <person name="Roques C."/>
            <person name="Iampietro C."/>
            <person name="Lluch J."/>
            <person name="Castinel A."/>
            <person name="Donnadieu C."/>
            <person name="Desvignes T."/>
            <person name="Floi Bucao C."/>
            <person name="Jouanno E."/>
            <person name="Wen M."/>
            <person name="Mejri S."/>
            <person name="Dirks R."/>
            <person name="Jansen H."/>
            <person name="Henkel C."/>
            <person name="Chen W.J."/>
            <person name="Zahm M."/>
            <person name="Cabau C."/>
            <person name="Klopp C."/>
            <person name="Thompson A.W."/>
            <person name="Robinson-Rechavi M."/>
            <person name="Braasch I."/>
            <person name="Lecointre G."/>
            <person name="Bobe J."/>
            <person name="Postlethwait J.H."/>
            <person name="Berthelot C."/>
            <person name="Roest Crollius H."/>
            <person name="Guiguen Y."/>
        </authorList>
    </citation>
    <scope>NUCLEOTIDE SEQUENCE</scope>
    <source>
        <strain evidence="3">NC1722</strain>
    </source>
</reference>
<sequence length="213" mass="22497">MEQQSADARRIVSMSVGKIYTSRVQRGGIKLHKNLLLSLVLRSARDVCLTSCCLGGAVCLSREPGPHRGETAPRRDQCLYECDGFEGCDEPCLSPAVQGAPGSGHSCRWTRLGDVAPPVSLKDSLLRDPLPSPDSGATEASRGSATGGDVRPGPEPASACLTVSRKRDARDGEAARGDSPRRKRRKPTAALPSCGAGGAPGRRRRWTRAASPA</sequence>
<dbReference type="InterPro" id="IPR008653">
    <property type="entry name" value="IER"/>
</dbReference>
<dbReference type="AlphaFoldDB" id="A0AAD7R477"/>
<protein>
    <submittedName>
        <fullName evidence="3">Uncharacterized protein</fullName>
    </submittedName>
</protein>
<evidence type="ECO:0000313" key="4">
    <source>
        <dbReference type="Proteomes" id="UP001221898"/>
    </source>
</evidence>
<comment type="similarity">
    <text evidence="1">Belongs to the IER family.</text>
</comment>
<name>A0AAD7R477_9TELE</name>
<evidence type="ECO:0000256" key="1">
    <source>
        <dbReference type="ARBA" id="ARBA00006186"/>
    </source>
</evidence>
<dbReference type="EMBL" id="JAINUG010000695">
    <property type="protein sequence ID" value="KAJ8362324.1"/>
    <property type="molecule type" value="Genomic_DNA"/>
</dbReference>
<proteinExistence type="inferred from homology"/>
<dbReference type="Proteomes" id="UP001221898">
    <property type="component" value="Unassembled WGS sequence"/>
</dbReference>
<comment type="caution">
    <text evidence="3">The sequence shown here is derived from an EMBL/GenBank/DDBJ whole genome shotgun (WGS) entry which is preliminary data.</text>
</comment>